<name>A0A067TQW8_GALM3</name>
<accession>A0A067TQW8</accession>
<keyword evidence="3" id="KW-1185">Reference proteome</keyword>
<dbReference type="EMBL" id="KL142367">
    <property type="protein sequence ID" value="KDR85561.1"/>
    <property type="molecule type" value="Genomic_DNA"/>
</dbReference>
<protein>
    <submittedName>
        <fullName evidence="2">Uncharacterized protein</fullName>
    </submittedName>
</protein>
<proteinExistence type="predicted"/>
<evidence type="ECO:0000313" key="3">
    <source>
        <dbReference type="Proteomes" id="UP000027222"/>
    </source>
</evidence>
<feature type="compositionally biased region" description="Polar residues" evidence="1">
    <location>
        <begin position="14"/>
        <end position="26"/>
    </location>
</feature>
<organism evidence="2 3">
    <name type="scientific">Galerina marginata (strain CBS 339.88)</name>
    <dbReference type="NCBI Taxonomy" id="685588"/>
    <lineage>
        <taxon>Eukaryota</taxon>
        <taxon>Fungi</taxon>
        <taxon>Dikarya</taxon>
        <taxon>Basidiomycota</taxon>
        <taxon>Agaricomycotina</taxon>
        <taxon>Agaricomycetes</taxon>
        <taxon>Agaricomycetidae</taxon>
        <taxon>Agaricales</taxon>
        <taxon>Agaricineae</taxon>
        <taxon>Strophariaceae</taxon>
        <taxon>Galerina</taxon>
    </lineage>
</organism>
<feature type="region of interest" description="Disordered" evidence="1">
    <location>
        <begin position="8"/>
        <end position="29"/>
    </location>
</feature>
<dbReference type="AlphaFoldDB" id="A0A067TQW8"/>
<sequence length="197" mass="21316">MLVSLLCAGRTPQRRPTSPSANSAVPSRTPPKLKIAPYNPLLLCPPNGGAVYFYPLISLALTGRGRGTTIPSGTPLLLPKKHFINCHLTSVPPPPRNCFFEAGKRKTGASRYPNQLNEVFGRCTNTDISSPTVVCTSPLKPDAKAGVCVHVGEMSNSNTLNRVWMATARFWVTLLSRWPAGSAFANPLPAHPLRPRH</sequence>
<evidence type="ECO:0000256" key="1">
    <source>
        <dbReference type="SAM" id="MobiDB-lite"/>
    </source>
</evidence>
<dbReference type="Proteomes" id="UP000027222">
    <property type="component" value="Unassembled WGS sequence"/>
</dbReference>
<gene>
    <name evidence="2" type="ORF">GALMADRAFT_218659</name>
</gene>
<evidence type="ECO:0000313" key="2">
    <source>
        <dbReference type="EMBL" id="KDR85561.1"/>
    </source>
</evidence>
<dbReference type="HOGENOM" id="CLU_1384254_0_0_1"/>
<reference evidence="3" key="1">
    <citation type="journal article" date="2014" name="Proc. Natl. Acad. Sci. U.S.A.">
        <title>Extensive sampling of basidiomycete genomes demonstrates inadequacy of the white-rot/brown-rot paradigm for wood decay fungi.</title>
        <authorList>
            <person name="Riley R."/>
            <person name="Salamov A.A."/>
            <person name="Brown D.W."/>
            <person name="Nagy L.G."/>
            <person name="Floudas D."/>
            <person name="Held B.W."/>
            <person name="Levasseur A."/>
            <person name="Lombard V."/>
            <person name="Morin E."/>
            <person name="Otillar R."/>
            <person name="Lindquist E.A."/>
            <person name="Sun H."/>
            <person name="LaButti K.M."/>
            <person name="Schmutz J."/>
            <person name="Jabbour D."/>
            <person name="Luo H."/>
            <person name="Baker S.E."/>
            <person name="Pisabarro A.G."/>
            <person name="Walton J.D."/>
            <person name="Blanchette R.A."/>
            <person name="Henrissat B."/>
            <person name="Martin F."/>
            <person name="Cullen D."/>
            <person name="Hibbett D.S."/>
            <person name="Grigoriev I.V."/>
        </authorList>
    </citation>
    <scope>NUCLEOTIDE SEQUENCE [LARGE SCALE GENOMIC DNA]</scope>
    <source>
        <strain evidence="3">CBS 339.88</strain>
    </source>
</reference>